<keyword evidence="1" id="KW-0479">Metal-binding</keyword>
<reference evidence="6 7" key="2">
    <citation type="submission" date="2017-10" db="EMBL/GenBank/DDBJ databases">
        <title>Extensive intraspecific genome diversity in a model arbuscular mycorrhizal fungus.</title>
        <authorList>
            <person name="Chen E.C.H."/>
            <person name="Morin E."/>
            <person name="Baudet D."/>
            <person name="Noel J."/>
            <person name="Ndikumana S."/>
            <person name="Charron P."/>
            <person name="St-Onge C."/>
            <person name="Giorgi J."/>
            <person name="Grigoriev I.V."/>
            <person name="Roux C."/>
            <person name="Martin F.M."/>
            <person name="Corradi N."/>
        </authorList>
    </citation>
    <scope>NUCLEOTIDE SEQUENCE [LARGE SCALE GENOMIC DNA]</scope>
    <source>
        <strain evidence="6 7">C2</strain>
    </source>
</reference>
<evidence type="ECO:0000256" key="3">
    <source>
        <dbReference type="ARBA" id="ARBA00022833"/>
    </source>
</evidence>
<evidence type="ECO:0000313" key="6">
    <source>
        <dbReference type="EMBL" id="PKK74378.1"/>
    </source>
</evidence>
<dbReference type="InterPro" id="IPR027377">
    <property type="entry name" value="ZAR1/RTP1-5-like_Znf-3CxxC"/>
</dbReference>
<reference evidence="5" key="3">
    <citation type="submission" date="2020-05" db="EMBL/GenBank/DDBJ databases">
        <authorList>
            <person name="Rincon C."/>
            <person name="Sanders R I."/>
            <person name="Robbins C."/>
            <person name="Chaturvedi A."/>
        </authorList>
    </citation>
    <scope>NUCLEOTIDE SEQUENCE</scope>
    <source>
        <strain evidence="5">CHB12</strain>
    </source>
</reference>
<gene>
    <name evidence="5" type="ORF">CHRIB12_LOCUS4305</name>
    <name evidence="6" type="ORF">RhiirC2_846883</name>
</gene>
<dbReference type="EMBL" id="CAGKOT010000006">
    <property type="protein sequence ID" value="CAB5346913.1"/>
    <property type="molecule type" value="Genomic_DNA"/>
</dbReference>
<dbReference type="OrthoDB" id="2395818at2759"/>
<dbReference type="GO" id="GO:0008270">
    <property type="term" value="F:zinc ion binding"/>
    <property type="evidence" value="ECO:0007669"/>
    <property type="project" value="UniProtKB-KW"/>
</dbReference>
<keyword evidence="2" id="KW-0863">Zinc-finger</keyword>
<dbReference type="VEuPathDB" id="FungiDB:FUN_009633"/>
<evidence type="ECO:0000313" key="5">
    <source>
        <dbReference type="EMBL" id="CAB5346913.1"/>
    </source>
</evidence>
<evidence type="ECO:0000256" key="1">
    <source>
        <dbReference type="ARBA" id="ARBA00022723"/>
    </source>
</evidence>
<protein>
    <recommendedName>
        <fullName evidence="4">3CxxC-type domain-containing protein</fullName>
    </recommendedName>
</protein>
<evidence type="ECO:0000313" key="7">
    <source>
        <dbReference type="Proteomes" id="UP000233469"/>
    </source>
</evidence>
<dbReference type="Proteomes" id="UP000684084">
    <property type="component" value="Unassembled WGS sequence"/>
</dbReference>
<organism evidence="6 7">
    <name type="scientific">Rhizophagus irregularis</name>
    <dbReference type="NCBI Taxonomy" id="588596"/>
    <lineage>
        <taxon>Eukaryota</taxon>
        <taxon>Fungi</taxon>
        <taxon>Fungi incertae sedis</taxon>
        <taxon>Mucoromycota</taxon>
        <taxon>Glomeromycotina</taxon>
        <taxon>Glomeromycetes</taxon>
        <taxon>Glomerales</taxon>
        <taxon>Glomeraceae</taxon>
        <taxon>Rhizophagus</taxon>
    </lineage>
</organism>
<dbReference type="Pfam" id="PF13695">
    <property type="entry name" value="Zn_ribbon_3CxxC"/>
    <property type="match status" value="1"/>
</dbReference>
<dbReference type="VEuPathDB" id="FungiDB:RhiirA1_495868"/>
<evidence type="ECO:0000256" key="2">
    <source>
        <dbReference type="ARBA" id="ARBA00022771"/>
    </source>
</evidence>
<dbReference type="EMBL" id="LLXL01000307">
    <property type="protein sequence ID" value="PKK74378.1"/>
    <property type="molecule type" value="Genomic_DNA"/>
</dbReference>
<evidence type="ECO:0000259" key="4">
    <source>
        <dbReference type="Pfam" id="PF13695"/>
    </source>
</evidence>
<accession>A0A2N1NKH6</accession>
<reference evidence="6 7" key="1">
    <citation type="submission" date="2016-04" db="EMBL/GenBank/DDBJ databases">
        <title>Genome analyses suggest a sexual origin of heterokaryosis in a supposedly ancient asexual fungus.</title>
        <authorList>
            <person name="Ropars J."/>
            <person name="Sedzielewska K."/>
            <person name="Noel J."/>
            <person name="Charron P."/>
            <person name="Farinelli L."/>
            <person name="Marton T."/>
            <person name="Kruger M."/>
            <person name="Pelin A."/>
            <person name="Brachmann A."/>
            <person name="Corradi N."/>
        </authorList>
    </citation>
    <scope>NUCLEOTIDE SEQUENCE [LARGE SCALE GENOMIC DNA]</scope>
    <source>
        <strain evidence="6 7">C2</strain>
    </source>
</reference>
<comment type="caution">
    <text evidence="6">The sequence shown here is derived from an EMBL/GenBank/DDBJ whole genome shotgun (WGS) entry which is preliminary data.</text>
</comment>
<sequence>MADNPPPPPPNPYVAKRPTDKWRHRGVTYCRVFGQWECEMCGKKWDSGYTWVAIKKYEQNLDVSHFKNKKDRMYQRCSPCNKKNPNKHEAKLVSFKLLENNVKLVKGPGHIRNLCGKCNKGAICDRAKKR</sequence>
<proteinExistence type="predicted"/>
<name>A0A2N1NKH6_9GLOM</name>
<keyword evidence="3" id="KW-0862">Zinc</keyword>
<feature type="domain" description="3CxxC-type" evidence="4">
    <location>
        <begin position="31"/>
        <end position="121"/>
    </location>
</feature>
<dbReference type="Proteomes" id="UP000233469">
    <property type="component" value="Unassembled WGS sequence"/>
</dbReference>
<dbReference type="VEuPathDB" id="FungiDB:RhiirFUN_021433"/>
<dbReference type="AlphaFoldDB" id="A0A2N1NKH6"/>